<accession>A0A423J5D1</accession>
<organism evidence="5 6">
    <name type="scientific">Pseudomonas brassicacearum</name>
    <dbReference type="NCBI Taxonomy" id="930166"/>
    <lineage>
        <taxon>Bacteria</taxon>
        <taxon>Pseudomonadati</taxon>
        <taxon>Pseudomonadota</taxon>
        <taxon>Gammaproteobacteria</taxon>
        <taxon>Pseudomonadales</taxon>
        <taxon>Pseudomonadaceae</taxon>
        <taxon>Pseudomonas</taxon>
    </lineage>
</organism>
<dbReference type="InterPro" id="IPR000182">
    <property type="entry name" value="GNAT_dom"/>
</dbReference>
<evidence type="ECO:0000256" key="2">
    <source>
        <dbReference type="ARBA" id="ARBA00023315"/>
    </source>
</evidence>
<evidence type="ECO:0000259" key="4">
    <source>
        <dbReference type="PROSITE" id="PS51186"/>
    </source>
</evidence>
<dbReference type="SUPFAM" id="SSF55729">
    <property type="entry name" value="Acyl-CoA N-acyltransferases (Nat)"/>
    <property type="match status" value="1"/>
</dbReference>
<evidence type="ECO:0000313" key="6">
    <source>
        <dbReference type="Proteomes" id="UP000286351"/>
    </source>
</evidence>
<keyword evidence="1 5" id="KW-0808">Transferase</keyword>
<evidence type="ECO:0000256" key="1">
    <source>
        <dbReference type="ARBA" id="ARBA00022679"/>
    </source>
</evidence>
<dbReference type="PANTHER" id="PTHR43792">
    <property type="entry name" value="GNAT FAMILY, PUTATIVE (AFU_ORTHOLOGUE AFUA_3G00765)-RELATED-RELATED"/>
    <property type="match status" value="1"/>
</dbReference>
<evidence type="ECO:0000256" key="3">
    <source>
        <dbReference type="ARBA" id="ARBA00038502"/>
    </source>
</evidence>
<dbReference type="GO" id="GO:0008999">
    <property type="term" value="F:protein-N-terminal-alanine acetyltransferase activity"/>
    <property type="evidence" value="ECO:0007669"/>
    <property type="project" value="TreeGrafter"/>
</dbReference>
<proteinExistence type="inferred from homology"/>
<gene>
    <name evidence="5" type="ORF">BK664_26815</name>
</gene>
<dbReference type="RefSeq" id="WP_123368423.1">
    <property type="nucleotide sequence ID" value="NZ_MOBO01000031.1"/>
</dbReference>
<comment type="similarity">
    <text evidence="3">Belongs to the acetyltransferase family. RimJ subfamily.</text>
</comment>
<dbReference type="PANTHER" id="PTHR43792:SF8">
    <property type="entry name" value="[RIBOSOMAL PROTEIN US5]-ALANINE N-ACETYLTRANSFERASE"/>
    <property type="match status" value="1"/>
</dbReference>
<dbReference type="PROSITE" id="PS51186">
    <property type="entry name" value="GNAT"/>
    <property type="match status" value="1"/>
</dbReference>
<comment type="caution">
    <text evidence="5">The sequence shown here is derived from an EMBL/GenBank/DDBJ whole genome shotgun (WGS) entry which is preliminary data.</text>
</comment>
<reference evidence="5 6" key="1">
    <citation type="submission" date="2016-10" db="EMBL/GenBank/DDBJ databases">
        <title>Comparative genome analysis of multiple Pseudomonas spp. focuses on biocontrol and plant growth promoting traits.</title>
        <authorList>
            <person name="Tao X.-Y."/>
            <person name="Taylor C.G."/>
        </authorList>
    </citation>
    <scope>NUCLEOTIDE SEQUENCE [LARGE SCALE GENOMIC DNA]</scope>
    <source>
        <strain evidence="5 6">38D4</strain>
    </source>
</reference>
<evidence type="ECO:0000313" key="5">
    <source>
        <dbReference type="EMBL" id="RON32900.1"/>
    </source>
</evidence>
<dbReference type="Gene3D" id="3.40.630.30">
    <property type="match status" value="1"/>
</dbReference>
<dbReference type="GO" id="GO:0005737">
    <property type="term" value="C:cytoplasm"/>
    <property type="evidence" value="ECO:0007669"/>
    <property type="project" value="TreeGrafter"/>
</dbReference>
<feature type="domain" description="N-acetyltransferase" evidence="4">
    <location>
        <begin position="4"/>
        <end position="166"/>
    </location>
</feature>
<dbReference type="InterPro" id="IPR051531">
    <property type="entry name" value="N-acetyltransferase"/>
</dbReference>
<dbReference type="InterPro" id="IPR016181">
    <property type="entry name" value="Acyl_CoA_acyltransferase"/>
</dbReference>
<dbReference type="Pfam" id="PF13302">
    <property type="entry name" value="Acetyltransf_3"/>
    <property type="match status" value="1"/>
</dbReference>
<name>A0A423J5D1_9PSED</name>
<sequence>MSSFRVRELKSTDTQALLAFEVHNREWFEAHIDARDPSFYSLQGVADHIEGYLADFAIGAWHPFVIVDSSETIVGRANLKSIDRSERSAEVGYRIAQSVCGQGLATLALKHLIQEAQVRWELRQLVAYVYEENVGSRKVLDRCGFLSEQLSCNDKSGDECRFVLTI</sequence>
<keyword evidence="2" id="KW-0012">Acyltransferase</keyword>
<dbReference type="Proteomes" id="UP000286351">
    <property type="component" value="Unassembled WGS sequence"/>
</dbReference>
<dbReference type="AlphaFoldDB" id="A0A423J5D1"/>
<protein>
    <submittedName>
        <fullName evidence="5">GNAT family N-acetyltransferase</fullName>
    </submittedName>
</protein>
<dbReference type="EMBL" id="MOBO01000031">
    <property type="protein sequence ID" value="RON32900.1"/>
    <property type="molecule type" value="Genomic_DNA"/>
</dbReference>